<dbReference type="SMART" id="SM00870">
    <property type="entry name" value="Asparaginase"/>
    <property type="match status" value="1"/>
</dbReference>
<dbReference type="InterPro" id="IPR040919">
    <property type="entry name" value="Asparaginase_C"/>
</dbReference>
<dbReference type="PRINTS" id="PR00139">
    <property type="entry name" value="ASNGLNASE"/>
</dbReference>
<feature type="binding site" evidence="5">
    <location>
        <position position="75"/>
    </location>
    <ligand>
        <name>substrate</name>
    </ligand>
</feature>
<evidence type="ECO:0000256" key="5">
    <source>
        <dbReference type="PIRSR" id="PIRSR001220-2"/>
    </source>
</evidence>
<dbReference type="Pfam" id="PF00710">
    <property type="entry name" value="Asparaginase"/>
    <property type="match status" value="1"/>
</dbReference>
<dbReference type="SUPFAM" id="SSF53774">
    <property type="entry name" value="Glutaminase/Asparaginase"/>
    <property type="match status" value="1"/>
</dbReference>
<proteinExistence type="inferred from homology"/>
<dbReference type="InterPro" id="IPR006034">
    <property type="entry name" value="Asparaginase/glutaminase-like"/>
</dbReference>
<keyword evidence="2 10" id="KW-0378">Hydrolase</keyword>
<dbReference type="EMBL" id="CP063078">
    <property type="protein sequence ID" value="QOQ87896.1"/>
    <property type="molecule type" value="Genomic_DNA"/>
</dbReference>
<evidence type="ECO:0000259" key="9">
    <source>
        <dbReference type="Pfam" id="PF17763"/>
    </source>
</evidence>
<dbReference type="PANTHER" id="PTHR11707">
    <property type="entry name" value="L-ASPARAGINASE"/>
    <property type="match status" value="1"/>
</dbReference>
<protein>
    <recommendedName>
        <fullName evidence="3">L-asparagine amidohydrolase</fullName>
    </recommendedName>
</protein>
<dbReference type="AlphaFoldDB" id="A0A7M1LJ90"/>
<dbReference type="NCBIfam" id="TIGR00520">
    <property type="entry name" value="asnASE_II"/>
    <property type="match status" value="1"/>
</dbReference>
<dbReference type="InterPro" id="IPR027473">
    <property type="entry name" value="L-asparaginase_C"/>
</dbReference>
<evidence type="ECO:0000313" key="10">
    <source>
        <dbReference type="EMBL" id="QOQ87896.1"/>
    </source>
</evidence>
<dbReference type="GO" id="GO:0006528">
    <property type="term" value="P:asparagine metabolic process"/>
    <property type="evidence" value="ECO:0007669"/>
    <property type="project" value="InterPro"/>
</dbReference>
<dbReference type="InterPro" id="IPR020827">
    <property type="entry name" value="Asparaginase/glutaminase_AS1"/>
</dbReference>
<dbReference type="Gene3D" id="3.40.50.1170">
    <property type="entry name" value="L-asparaginase, N-terminal domain"/>
    <property type="match status" value="1"/>
</dbReference>
<reference evidence="10 11" key="1">
    <citation type="submission" date="2020-10" db="EMBL/GenBank/DDBJ databases">
        <title>Campylobacter and Helicobacter PacBio genomes.</title>
        <authorList>
            <person name="Lane C."/>
        </authorList>
    </citation>
    <scope>NUCLEOTIDE SEQUENCE [LARGE SCALE GENOMIC DNA]</scope>
    <source>
        <strain evidence="10 11">2016D-0077</strain>
    </source>
</reference>
<dbReference type="Pfam" id="PF17763">
    <property type="entry name" value="Asparaginase_C"/>
    <property type="match status" value="1"/>
</dbReference>
<evidence type="ECO:0000256" key="3">
    <source>
        <dbReference type="ARBA" id="ARBA00030414"/>
    </source>
</evidence>
<feature type="active site" evidence="6">
    <location>
        <position position="29"/>
    </location>
</feature>
<dbReference type="GO" id="GO:0004067">
    <property type="term" value="F:asparaginase activity"/>
    <property type="evidence" value="ECO:0007669"/>
    <property type="project" value="UniProtKB-UniRule"/>
</dbReference>
<dbReference type="PANTHER" id="PTHR11707:SF28">
    <property type="entry name" value="60 KDA LYSOPHOSPHOLIPASE"/>
    <property type="match status" value="1"/>
</dbReference>
<evidence type="ECO:0000256" key="1">
    <source>
        <dbReference type="ARBA" id="ARBA00010518"/>
    </source>
</evidence>
<evidence type="ECO:0000256" key="7">
    <source>
        <dbReference type="RuleBase" id="RU004456"/>
    </source>
</evidence>
<dbReference type="PROSITE" id="PS00144">
    <property type="entry name" value="ASN_GLN_ASE_1"/>
    <property type="match status" value="1"/>
</dbReference>
<evidence type="ECO:0000256" key="4">
    <source>
        <dbReference type="PIRSR" id="PIRSR001220-1"/>
    </source>
</evidence>
<accession>A0A7M1LJ90</accession>
<organism evidence="10 11">
    <name type="scientific">Campylobacter corcagiensis</name>
    <dbReference type="NCBI Taxonomy" id="1448857"/>
    <lineage>
        <taxon>Bacteria</taxon>
        <taxon>Pseudomonadati</taxon>
        <taxon>Campylobacterota</taxon>
        <taxon>Epsilonproteobacteria</taxon>
        <taxon>Campylobacterales</taxon>
        <taxon>Campylobacteraceae</taxon>
        <taxon>Campylobacter</taxon>
    </lineage>
</organism>
<dbReference type="Proteomes" id="UP000594749">
    <property type="component" value="Chromosome"/>
</dbReference>
<gene>
    <name evidence="10" type="ORF">IMC76_03605</name>
</gene>
<sequence length="345" mass="37104">MKKILSLMFVFVVATFAKPTIYILATGGTIAGGSSGELNASYTSGAIGVDKLISAVPKINEIANIKGEQISNIGSHHMNNDVWLKLANRVNEILNDENADGVVITHGTDSIEESAYFLNLVVKSNKPVVFVGAMRAATSMSADGPLNIFNAVSVAIDKNSFNKGVLLVMNDEIHKAREVSKTNTTNVAAFTSSNAGKIGIVNYGKVEYFDEKKHTLNSEFSVKNLTKLPKVDILYAHTTDNEDLVNFCVENGAKGIVVAGMGSGSLYPSVEKALVEVMKKGVVVVRSNRVGSGTTDAGPGVSLYDEKYGFISANTLNPQKARVLLMLALTKTDDIEKIREIFRTY</sequence>
<feature type="active site" description="O-isoaspartyl threonine intermediate" evidence="4">
    <location>
        <position position="29"/>
    </location>
</feature>
<feature type="domain" description="L-asparaginase N-terminal" evidence="8">
    <location>
        <begin position="21"/>
        <end position="212"/>
    </location>
</feature>
<evidence type="ECO:0000259" key="8">
    <source>
        <dbReference type="Pfam" id="PF00710"/>
    </source>
</evidence>
<dbReference type="PIRSF" id="PIRSF500176">
    <property type="entry name" value="L_ASNase"/>
    <property type="match status" value="1"/>
</dbReference>
<dbReference type="PIRSF" id="PIRSF001220">
    <property type="entry name" value="L-ASNase_gatD"/>
    <property type="match status" value="1"/>
</dbReference>
<dbReference type="InterPro" id="IPR004550">
    <property type="entry name" value="AsnASE_II"/>
</dbReference>
<dbReference type="FunFam" id="3.40.50.1170:FF:000001">
    <property type="entry name" value="L-asparaginase 2"/>
    <property type="match status" value="1"/>
</dbReference>
<feature type="binding site" evidence="5">
    <location>
        <begin position="108"/>
        <end position="109"/>
    </location>
    <ligand>
        <name>substrate</name>
    </ligand>
</feature>
<dbReference type="PROSITE" id="PS51732">
    <property type="entry name" value="ASN_GLN_ASE_3"/>
    <property type="match status" value="1"/>
</dbReference>
<dbReference type="InterPro" id="IPR037152">
    <property type="entry name" value="L-asparaginase_N_sf"/>
</dbReference>
<evidence type="ECO:0000256" key="6">
    <source>
        <dbReference type="PROSITE-ProRule" id="PRU10099"/>
    </source>
</evidence>
<keyword evidence="11" id="KW-1185">Reference proteome</keyword>
<evidence type="ECO:0000256" key="2">
    <source>
        <dbReference type="ARBA" id="ARBA00022801"/>
    </source>
</evidence>
<dbReference type="RefSeq" id="WP_025802183.1">
    <property type="nucleotide sequence ID" value="NZ_CP053842.1"/>
</dbReference>
<feature type="domain" description="Asparaginase/glutaminase C-terminal" evidence="9">
    <location>
        <begin position="230"/>
        <end position="342"/>
    </location>
</feature>
<comment type="similarity">
    <text evidence="1 7">Belongs to the asparaginase 1 family.</text>
</comment>
<dbReference type="OrthoDB" id="9788068at2"/>
<dbReference type="InterPro" id="IPR036152">
    <property type="entry name" value="Asp/glu_Ase-like_sf"/>
</dbReference>
<dbReference type="InterPro" id="IPR027474">
    <property type="entry name" value="L-asparaginase_N"/>
</dbReference>
<name>A0A7M1LJ90_9BACT</name>
<dbReference type="Gene3D" id="3.40.50.40">
    <property type="match status" value="1"/>
</dbReference>
<dbReference type="CDD" id="cd08964">
    <property type="entry name" value="L-asparaginase_II"/>
    <property type="match status" value="1"/>
</dbReference>
<evidence type="ECO:0000313" key="11">
    <source>
        <dbReference type="Proteomes" id="UP000594749"/>
    </source>
</evidence>